<gene>
    <name evidence="1" type="ORF">BEI63_30420</name>
</gene>
<organism evidence="1 2">
    <name type="scientific">Eisenbergiella tayi</name>
    <dbReference type="NCBI Taxonomy" id="1432052"/>
    <lineage>
        <taxon>Bacteria</taxon>
        <taxon>Bacillati</taxon>
        <taxon>Bacillota</taxon>
        <taxon>Clostridia</taxon>
        <taxon>Lachnospirales</taxon>
        <taxon>Lachnospiraceae</taxon>
        <taxon>Eisenbergiella</taxon>
    </lineage>
</organism>
<dbReference type="RefSeq" id="WP_069408891.1">
    <property type="nucleotide sequence ID" value="NZ_MEHD01000054.1"/>
</dbReference>
<dbReference type="EMBL" id="MEHD01000054">
    <property type="protein sequence ID" value="ODR45060.1"/>
    <property type="molecule type" value="Genomic_DNA"/>
</dbReference>
<protein>
    <submittedName>
        <fullName evidence="1">Uncharacterized protein</fullName>
    </submittedName>
</protein>
<sequence length="136" mass="15821">MEKKIFYTLQQQKGVKGVRKECGYELEIATRKFYSYVSADQTVYIIDPRNGIAIMSCDTALICDDEILREEKEIECIKYVAKRAIEKGIIERLKEKEKKKSYKLTIKAFKAFVKAETLLEKQNVEVLKELAKEENA</sequence>
<name>A0ABX3A914_9FIRM</name>
<accession>A0ABX3A914</accession>
<proteinExistence type="predicted"/>
<evidence type="ECO:0000313" key="1">
    <source>
        <dbReference type="EMBL" id="ODR45060.1"/>
    </source>
</evidence>
<reference evidence="1 2" key="1">
    <citation type="submission" date="2016-08" db="EMBL/GenBank/DDBJ databases">
        <title>Characterization of Isolates of Eisenbergiella tayi Derived from Blood Cultures, Using Whole Genome Sequencing.</title>
        <authorList>
            <person name="Bernier A.-M."/>
            <person name="Burdz T."/>
            <person name="Wiebe D."/>
            <person name="Bernard K."/>
        </authorList>
    </citation>
    <scope>NUCLEOTIDE SEQUENCE [LARGE SCALE GENOMIC DNA]</scope>
    <source>
        <strain evidence="1 2">NML120146</strain>
    </source>
</reference>
<evidence type="ECO:0000313" key="2">
    <source>
        <dbReference type="Proteomes" id="UP000094869"/>
    </source>
</evidence>
<dbReference type="Proteomes" id="UP000094869">
    <property type="component" value="Unassembled WGS sequence"/>
</dbReference>
<comment type="caution">
    <text evidence="1">The sequence shown here is derived from an EMBL/GenBank/DDBJ whole genome shotgun (WGS) entry which is preliminary data.</text>
</comment>
<keyword evidence="2" id="KW-1185">Reference proteome</keyword>